<dbReference type="InterPro" id="IPR003615">
    <property type="entry name" value="HNH_nuc"/>
</dbReference>
<feature type="compositionally biased region" description="Basic and acidic residues" evidence="1">
    <location>
        <begin position="140"/>
        <end position="162"/>
    </location>
</feature>
<feature type="compositionally biased region" description="Basic and acidic residues" evidence="1">
    <location>
        <begin position="379"/>
        <end position="391"/>
    </location>
</feature>
<evidence type="ECO:0000313" key="4">
    <source>
        <dbReference type="Proteomes" id="UP000547976"/>
    </source>
</evidence>
<accession>A0A8H5V0R5</accession>
<feature type="domain" description="HNH nuclease" evidence="2">
    <location>
        <begin position="234"/>
        <end position="309"/>
    </location>
</feature>
<keyword evidence="4" id="KW-1185">Reference proteome</keyword>
<reference evidence="3 4" key="1">
    <citation type="submission" date="2020-05" db="EMBL/GenBank/DDBJ databases">
        <title>Identification and distribution of gene clusters putatively required for synthesis of sphingolipid metabolism inhibitors in phylogenetically diverse species of the filamentous fungus Fusarium.</title>
        <authorList>
            <person name="Kim H.-S."/>
            <person name="Busman M."/>
            <person name="Brown D.W."/>
            <person name="Divon H."/>
            <person name="Uhlig S."/>
            <person name="Proctor R.H."/>
        </authorList>
    </citation>
    <scope>NUCLEOTIDE SEQUENCE [LARGE SCALE GENOMIC DNA]</scope>
    <source>
        <strain evidence="3 4">NRRL 66333</strain>
    </source>
</reference>
<comment type="caution">
    <text evidence="3">The sequence shown here is derived from an EMBL/GenBank/DDBJ whole genome shotgun (WGS) entry which is preliminary data.</text>
</comment>
<protein>
    <recommendedName>
        <fullName evidence="2">HNH nuclease domain-containing protein</fullName>
    </recommendedName>
</protein>
<dbReference type="RefSeq" id="XP_036538334.1">
    <property type="nucleotide sequence ID" value="XM_036684302.1"/>
</dbReference>
<gene>
    <name evidence="3" type="ORF">FSUBG_6134</name>
</gene>
<dbReference type="Proteomes" id="UP000547976">
    <property type="component" value="Unassembled WGS sequence"/>
</dbReference>
<dbReference type="EMBL" id="JAAOAV010000062">
    <property type="protein sequence ID" value="KAF5606301.1"/>
    <property type="molecule type" value="Genomic_DNA"/>
</dbReference>
<evidence type="ECO:0000256" key="1">
    <source>
        <dbReference type="SAM" id="MobiDB-lite"/>
    </source>
</evidence>
<proteinExistence type="predicted"/>
<feature type="region of interest" description="Disordered" evidence="1">
    <location>
        <begin position="135"/>
        <end position="199"/>
    </location>
</feature>
<dbReference type="GeneID" id="59319020"/>
<organism evidence="3 4">
    <name type="scientific">Gibberella subglutinans</name>
    <name type="common">Fusarium subglutinans</name>
    <dbReference type="NCBI Taxonomy" id="42677"/>
    <lineage>
        <taxon>Eukaryota</taxon>
        <taxon>Fungi</taxon>
        <taxon>Dikarya</taxon>
        <taxon>Ascomycota</taxon>
        <taxon>Pezizomycotina</taxon>
        <taxon>Sordariomycetes</taxon>
        <taxon>Hypocreomycetidae</taxon>
        <taxon>Hypocreales</taxon>
        <taxon>Nectriaceae</taxon>
        <taxon>Fusarium</taxon>
        <taxon>Fusarium fujikuroi species complex</taxon>
    </lineage>
</organism>
<evidence type="ECO:0000313" key="3">
    <source>
        <dbReference type="EMBL" id="KAF5606301.1"/>
    </source>
</evidence>
<sequence length="441" mass="49728">MSNTTVTPRMRSYGWNTHFVATSRAVHFAGVYQHHDNAFLTFRDIVDELCLCFELPGSTKEEDSWNGVAFGLDKRNRNDVHGAVFVKEEELDTVVPSLLSPDAQERAIVRYHVVRHGQCDLPKDSPLEAHLKASCATHIPRPERRHDPRYLAPKKASEDPRVAKMPFRKRAKPRTGSQSPKREQSGSVSPDKDGEETQHVSDMIIPVTEDINRTYAQKVMDSFRSSVMVSAKRCAVTGKGQSWCISPAIGPSLQACHIVPQQQFHVYPDSSNGQDLELSSRRLHEAWLSTWAPANGILMMTNIPQYVDRAALAHHYEMCCIENMAANMILPELTTTLTSRTATSGTNSPFTARSDLPVTPGPDTYGDPSKRKRTTQDTSEYHQDGGIDARERKRQRVDAFMMEDTELIRETYFDRHVTPLNSQHFLADVNYELGKLVDYGE</sequence>
<evidence type="ECO:0000259" key="2">
    <source>
        <dbReference type="Pfam" id="PF13391"/>
    </source>
</evidence>
<name>A0A8H5V0R5_GIBSU</name>
<feature type="region of interest" description="Disordered" evidence="1">
    <location>
        <begin position="340"/>
        <end position="393"/>
    </location>
</feature>
<dbReference type="AlphaFoldDB" id="A0A8H5V0R5"/>
<feature type="compositionally biased region" description="Basic and acidic residues" evidence="1">
    <location>
        <begin position="180"/>
        <end position="199"/>
    </location>
</feature>
<dbReference type="OrthoDB" id="2142759at2759"/>
<dbReference type="Pfam" id="PF13391">
    <property type="entry name" value="HNH_2"/>
    <property type="match status" value="1"/>
</dbReference>